<protein>
    <submittedName>
        <fullName evidence="2">VOC family protein</fullName>
    </submittedName>
</protein>
<evidence type="ECO:0000313" key="2">
    <source>
        <dbReference type="EMBL" id="MFC4564115.1"/>
    </source>
</evidence>
<accession>A0ABV9DZ20</accession>
<dbReference type="InterPro" id="IPR029068">
    <property type="entry name" value="Glyas_Bleomycin-R_OHBP_Dase"/>
</dbReference>
<name>A0ABV9DZ20_9ACTN</name>
<feature type="domain" description="VOC" evidence="1">
    <location>
        <begin position="4"/>
        <end position="111"/>
    </location>
</feature>
<dbReference type="SUPFAM" id="SSF54593">
    <property type="entry name" value="Glyoxalase/Bleomycin resistance protein/Dihydroxybiphenyl dioxygenase"/>
    <property type="match status" value="1"/>
</dbReference>
<comment type="caution">
    <text evidence="2">The sequence shown here is derived from an EMBL/GenBank/DDBJ whole genome shotgun (WGS) entry which is preliminary data.</text>
</comment>
<evidence type="ECO:0000313" key="3">
    <source>
        <dbReference type="Proteomes" id="UP001595923"/>
    </source>
</evidence>
<dbReference type="Proteomes" id="UP001595923">
    <property type="component" value="Unassembled WGS sequence"/>
</dbReference>
<gene>
    <name evidence="2" type="ORF">ACFO4E_19830</name>
</gene>
<reference evidence="3" key="1">
    <citation type="journal article" date="2019" name="Int. J. Syst. Evol. Microbiol.">
        <title>The Global Catalogue of Microorganisms (GCM) 10K type strain sequencing project: providing services to taxonomists for standard genome sequencing and annotation.</title>
        <authorList>
            <consortium name="The Broad Institute Genomics Platform"/>
            <consortium name="The Broad Institute Genome Sequencing Center for Infectious Disease"/>
            <person name="Wu L."/>
            <person name="Ma J."/>
        </authorList>
    </citation>
    <scope>NUCLEOTIDE SEQUENCE [LARGE SCALE GENOMIC DNA]</scope>
    <source>
        <strain evidence="3">XZYJ18</strain>
    </source>
</reference>
<dbReference type="PROSITE" id="PS51819">
    <property type="entry name" value="VOC"/>
    <property type="match status" value="1"/>
</dbReference>
<organism evidence="2 3">
    <name type="scientific">Nocardiopsis mangrovi</name>
    <dbReference type="NCBI Taxonomy" id="1179818"/>
    <lineage>
        <taxon>Bacteria</taxon>
        <taxon>Bacillati</taxon>
        <taxon>Actinomycetota</taxon>
        <taxon>Actinomycetes</taxon>
        <taxon>Streptosporangiales</taxon>
        <taxon>Nocardiopsidaceae</taxon>
        <taxon>Nocardiopsis</taxon>
    </lineage>
</organism>
<dbReference type="Gene3D" id="3.10.180.10">
    <property type="entry name" value="2,3-Dihydroxybiphenyl 1,2-Dioxygenase, domain 1"/>
    <property type="match status" value="1"/>
</dbReference>
<dbReference type="EMBL" id="JBHSFQ010000021">
    <property type="protein sequence ID" value="MFC4564115.1"/>
    <property type="molecule type" value="Genomic_DNA"/>
</dbReference>
<sequence length="113" mass="12418">MAIRRLLAQMTVSDLERAVAWYTRLFGRGFDAHPMAGLVEWHLADTFGVQVWAEPGRAGQSCMVLDEPDLDVRVADLERAGIDNDGAQDATSSRILLVTDPDGNRVVFTGPFT</sequence>
<dbReference type="InterPro" id="IPR037523">
    <property type="entry name" value="VOC_core"/>
</dbReference>
<dbReference type="RefSeq" id="WP_378576959.1">
    <property type="nucleotide sequence ID" value="NZ_JBHSFQ010000021.1"/>
</dbReference>
<proteinExistence type="predicted"/>
<evidence type="ECO:0000259" key="1">
    <source>
        <dbReference type="PROSITE" id="PS51819"/>
    </source>
</evidence>
<keyword evidence="3" id="KW-1185">Reference proteome</keyword>